<dbReference type="Proteomes" id="UP000196594">
    <property type="component" value="Unassembled WGS sequence"/>
</dbReference>
<dbReference type="PANTHER" id="PTHR46558">
    <property type="entry name" value="TRACRIPTIONAL REGULATORY PROTEIN-RELATED-RELATED"/>
    <property type="match status" value="1"/>
</dbReference>
<dbReference type="RefSeq" id="WP_087618529.1">
    <property type="nucleotide sequence ID" value="NZ_JAFBEY010000013.1"/>
</dbReference>
<dbReference type="SMART" id="SM00530">
    <property type="entry name" value="HTH_XRE"/>
    <property type="match status" value="1"/>
</dbReference>
<sequence>MTNFQFAAIFTERRKQLQVTQEEIAQHVGVSRAAVSKWEKGQSYPDIALLPKLATFFNISIDALLGYEPQLTDERILKMYAELAKRFSKEPFAEVDATIDQLIEEYYSCFPFLLKMAQLYVNYFNLAQEKEAVADKIQDLCKRVKEFSGNYRLKNEANLLEAYTYILKGEPQHVLELLGEDAVVQLGTEQLIATAQTMLGNIEKAKEIHQVNMYQHLLYMITNANEALSLEMGDVPYFEQSVSRIETIIDTFHLHKLNIHNTLLFYLKAASGYAAQNNIEEAIRCIERYVKISIQIEFPLKPTGDEYFYLLDNWIAKEVMLSTQSPRDEESIKRSIYESIADNPMLASVQNDTRYKSLLVNLKHHLKI</sequence>
<dbReference type="InterPro" id="IPR001387">
    <property type="entry name" value="Cro/C1-type_HTH"/>
</dbReference>
<name>A0ABX3ZCS0_9BACL</name>
<proteinExistence type="predicted"/>
<dbReference type="PROSITE" id="PS50943">
    <property type="entry name" value="HTH_CROC1"/>
    <property type="match status" value="1"/>
</dbReference>
<accession>A0ABX3ZCS0</accession>
<evidence type="ECO:0000259" key="2">
    <source>
        <dbReference type="PROSITE" id="PS50943"/>
    </source>
</evidence>
<feature type="domain" description="HTH cro/C1-type" evidence="2">
    <location>
        <begin position="12"/>
        <end position="64"/>
    </location>
</feature>
<evidence type="ECO:0000256" key="1">
    <source>
        <dbReference type="ARBA" id="ARBA00023125"/>
    </source>
</evidence>
<dbReference type="Pfam" id="PF01381">
    <property type="entry name" value="HTH_3"/>
    <property type="match status" value="1"/>
</dbReference>
<dbReference type="PANTHER" id="PTHR46558:SF11">
    <property type="entry name" value="HTH-TYPE TRANSCRIPTIONAL REGULATOR XRE"/>
    <property type="match status" value="1"/>
</dbReference>
<dbReference type="EMBL" id="NHNT01000016">
    <property type="protein sequence ID" value="OUZ37507.1"/>
    <property type="molecule type" value="Genomic_DNA"/>
</dbReference>
<dbReference type="CDD" id="cd00093">
    <property type="entry name" value="HTH_XRE"/>
    <property type="match status" value="1"/>
</dbReference>
<comment type="caution">
    <text evidence="3">The sequence shown here is derived from an EMBL/GenBank/DDBJ whole genome shotgun (WGS) entry which is preliminary data.</text>
</comment>
<keyword evidence="4" id="KW-1185">Reference proteome</keyword>
<dbReference type="Gene3D" id="1.10.260.40">
    <property type="entry name" value="lambda repressor-like DNA-binding domains"/>
    <property type="match status" value="1"/>
</dbReference>
<reference evidence="3 4" key="1">
    <citation type="journal article" date="2017" name="Int. J. Syst. Evol. Microbiol.">
        <title>Solibacillus kalamii sp. nov., isolated from a high-efficiency particulate arrestance filter system used in the International Space Station.</title>
        <authorList>
            <person name="Checinska Sielaff A."/>
            <person name="Kumar R.M."/>
            <person name="Pal D."/>
            <person name="Mayilraj S."/>
            <person name="Venkateswaran K."/>
        </authorList>
    </citation>
    <scope>NUCLEOTIDE SEQUENCE [LARGE SCALE GENOMIC DNA]</scope>
    <source>
        <strain evidence="3 4">ISSFR-015</strain>
    </source>
</reference>
<protein>
    <submittedName>
        <fullName evidence="3">Transcriptional regulator</fullName>
    </submittedName>
</protein>
<dbReference type="SUPFAM" id="SSF47413">
    <property type="entry name" value="lambda repressor-like DNA-binding domains"/>
    <property type="match status" value="1"/>
</dbReference>
<organism evidence="3 4">
    <name type="scientific">Solibacillus kalamii</name>
    <dbReference type="NCBI Taxonomy" id="1748298"/>
    <lineage>
        <taxon>Bacteria</taxon>
        <taxon>Bacillati</taxon>
        <taxon>Bacillota</taxon>
        <taxon>Bacilli</taxon>
        <taxon>Bacillales</taxon>
        <taxon>Caryophanaceae</taxon>
        <taxon>Solibacillus</taxon>
    </lineage>
</organism>
<evidence type="ECO:0000313" key="3">
    <source>
        <dbReference type="EMBL" id="OUZ37507.1"/>
    </source>
</evidence>
<gene>
    <name evidence="3" type="ORF">CBM15_17895</name>
</gene>
<keyword evidence="1" id="KW-0238">DNA-binding</keyword>
<evidence type="ECO:0000313" key="4">
    <source>
        <dbReference type="Proteomes" id="UP000196594"/>
    </source>
</evidence>
<dbReference type="InterPro" id="IPR010982">
    <property type="entry name" value="Lambda_DNA-bd_dom_sf"/>
</dbReference>